<organism evidence="2 3">
    <name type="scientific">Henosepilachna vigintioctopunctata</name>
    <dbReference type="NCBI Taxonomy" id="420089"/>
    <lineage>
        <taxon>Eukaryota</taxon>
        <taxon>Metazoa</taxon>
        <taxon>Ecdysozoa</taxon>
        <taxon>Arthropoda</taxon>
        <taxon>Hexapoda</taxon>
        <taxon>Insecta</taxon>
        <taxon>Pterygota</taxon>
        <taxon>Neoptera</taxon>
        <taxon>Endopterygota</taxon>
        <taxon>Coleoptera</taxon>
        <taxon>Polyphaga</taxon>
        <taxon>Cucujiformia</taxon>
        <taxon>Coccinelloidea</taxon>
        <taxon>Coccinellidae</taxon>
        <taxon>Epilachninae</taxon>
        <taxon>Epilachnini</taxon>
        <taxon>Henosepilachna</taxon>
    </lineage>
</organism>
<feature type="transmembrane region" description="Helical" evidence="1">
    <location>
        <begin position="501"/>
        <end position="517"/>
    </location>
</feature>
<feature type="transmembrane region" description="Helical" evidence="1">
    <location>
        <begin position="320"/>
        <end position="343"/>
    </location>
</feature>
<keyword evidence="1" id="KW-0472">Membrane</keyword>
<protein>
    <recommendedName>
        <fullName evidence="4">Heparan-alpha-glucosaminide N-acetyltransferase</fullName>
    </recommendedName>
</protein>
<reference evidence="2 3" key="1">
    <citation type="submission" date="2023-03" db="EMBL/GenBank/DDBJ databases">
        <title>Genome insight into feeding habits of ladybird beetles.</title>
        <authorList>
            <person name="Li H.-S."/>
            <person name="Huang Y.-H."/>
            <person name="Pang H."/>
        </authorList>
    </citation>
    <scope>NUCLEOTIDE SEQUENCE [LARGE SCALE GENOMIC DNA]</scope>
    <source>
        <strain evidence="2">SYSU_2023b</strain>
        <tissue evidence="2">Whole body</tissue>
    </source>
</reference>
<dbReference type="EMBL" id="JARQZJ010000069">
    <property type="protein sequence ID" value="KAK9881462.1"/>
    <property type="molecule type" value="Genomic_DNA"/>
</dbReference>
<feature type="transmembrane region" description="Helical" evidence="1">
    <location>
        <begin position="256"/>
        <end position="274"/>
    </location>
</feature>
<feature type="transmembrane region" description="Helical" evidence="1">
    <location>
        <begin position="128"/>
        <end position="150"/>
    </location>
</feature>
<feature type="transmembrane region" description="Helical" evidence="1">
    <location>
        <begin position="214"/>
        <end position="235"/>
    </location>
</feature>
<feature type="transmembrane region" description="Helical" evidence="1">
    <location>
        <begin position="537"/>
        <end position="558"/>
    </location>
</feature>
<feature type="transmembrane region" description="Helical" evidence="1">
    <location>
        <begin position="467"/>
        <end position="489"/>
    </location>
</feature>
<dbReference type="PANTHER" id="PTHR31061:SF24">
    <property type="entry name" value="LD22376P"/>
    <property type="match status" value="1"/>
</dbReference>
<feature type="transmembrane region" description="Helical" evidence="1">
    <location>
        <begin position="436"/>
        <end position="455"/>
    </location>
</feature>
<dbReference type="Proteomes" id="UP001431783">
    <property type="component" value="Unassembled WGS sequence"/>
</dbReference>
<feature type="transmembrane region" description="Helical" evidence="1">
    <location>
        <begin position="280"/>
        <end position="299"/>
    </location>
</feature>
<keyword evidence="3" id="KW-1185">Reference proteome</keyword>
<sequence>MFTVMYRNMSSWFELYGNDYFDSLFMKNLGRDESYLMITNNAEEVPVYLFRTHRECVECDYYKVASIYNREELKVNMNYKYLISRNISYNAQGVLCSLTEPIGEFGVYNMTFDEKQCSVETLLDPVNIYLPIVSVLMMYIGLAFLFISGIKLNSCFGSQQSKGISTETTKIEEKKPRIKSLDTVRGISIVIMIFVNLGGGGYDILEHAPWNGMHLADFVFPCFLWIMGACIPISLTSSFKKGLSNRKIIGIVSIRSLKLFCLGIFVGSGIYLYKIRIMGVLQRFGISYFVVTLICVFLLNRSTLMKQENTKPNWITSLKTTVLAWIPISFIAVAHLLIIFLVADKNCEKGYFGPGGLHKHGKYEGCTGGATGFIDRAILGHHAYQHPTSEKVYNSQPFDPEGIIGCLNSIFHTFIGVQAGVILLVHREHSWRIIHWLSWAALTGIAGGCLCGFSIEDGLIPVNKNLWSLSFVLVTSSISFALLTFCYVLIDMKKWWGGEPFFYAGMNSILMYIGHEITSNRFPFAWKINDYDTQTHFLYFFENVTATILWNLIAYYLYKIKYFFTI</sequence>
<dbReference type="PANTHER" id="PTHR31061">
    <property type="entry name" value="LD22376P"/>
    <property type="match status" value="1"/>
</dbReference>
<evidence type="ECO:0000313" key="3">
    <source>
        <dbReference type="Proteomes" id="UP001431783"/>
    </source>
</evidence>
<comment type="caution">
    <text evidence="2">The sequence shown here is derived from an EMBL/GenBank/DDBJ whole genome shotgun (WGS) entry which is preliminary data.</text>
</comment>
<evidence type="ECO:0000313" key="2">
    <source>
        <dbReference type="EMBL" id="KAK9881462.1"/>
    </source>
</evidence>
<accession>A0AAW1UN75</accession>
<keyword evidence="1" id="KW-0812">Transmembrane</keyword>
<evidence type="ECO:0000256" key="1">
    <source>
        <dbReference type="SAM" id="Phobius"/>
    </source>
</evidence>
<name>A0AAW1UN75_9CUCU</name>
<evidence type="ECO:0008006" key="4">
    <source>
        <dbReference type="Google" id="ProtNLM"/>
    </source>
</evidence>
<feature type="transmembrane region" description="Helical" evidence="1">
    <location>
        <begin position="184"/>
        <end position="202"/>
    </location>
</feature>
<proteinExistence type="predicted"/>
<gene>
    <name evidence="2" type="ORF">WA026_016348</name>
</gene>
<feature type="transmembrane region" description="Helical" evidence="1">
    <location>
        <begin position="402"/>
        <end position="424"/>
    </location>
</feature>
<dbReference type="AlphaFoldDB" id="A0AAW1UN75"/>
<keyword evidence="1" id="KW-1133">Transmembrane helix</keyword>